<organism evidence="9 10">
    <name type="scientific">Vairimorpha apis BRL 01</name>
    <dbReference type="NCBI Taxonomy" id="1037528"/>
    <lineage>
        <taxon>Eukaryota</taxon>
        <taxon>Fungi</taxon>
        <taxon>Fungi incertae sedis</taxon>
        <taxon>Microsporidia</taxon>
        <taxon>Nosematidae</taxon>
        <taxon>Vairimorpha</taxon>
    </lineage>
</organism>
<feature type="domain" description="DNA primase large subunit C-terminal" evidence="8">
    <location>
        <begin position="220"/>
        <end position="371"/>
    </location>
</feature>
<name>T0L9M0_9MICR</name>
<dbReference type="Gene3D" id="1.20.930.80">
    <property type="match status" value="1"/>
</dbReference>
<dbReference type="Pfam" id="PF04104">
    <property type="entry name" value="DNA_primase_lrg"/>
    <property type="match status" value="1"/>
</dbReference>
<evidence type="ECO:0000313" key="9">
    <source>
        <dbReference type="EMBL" id="EQB61194.1"/>
    </source>
</evidence>
<evidence type="ECO:0000256" key="7">
    <source>
        <dbReference type="ARBA" id="ARBA00023014"/>
    </source>
</evidence>
<dbReference type="OrthoDB" id="421393at2759"/>
<dbReference type="HOGENOM" id="CLU_026253_2_1_1"/>
<evidence type="ECO:0000259" key="8">
    <source>
        <dbReference type="Pfam" id="PF04104"/>
    </source>
</evidence>
<evidence type="ECO:0000313" key="10">
    <source>
        <dbReference type="Proteomes" id="UP000053780"/>
    </source>
</evidence>
<dbReference type="Pfam" id="PF26466">
    <property type="entry name" value="DNA_primase_lrg_N"/>
    <property type="match status" value="1"/>
</dbReference>
<sequence length="381" mass="45502">MKKAKTIKFFEIFYDKLPNTNFSYEAFTLLLNERIKILQKVEDNITNIEVLKMKNYDEDILSHFICKTVACQIEWTSNWFVNMETKLCKIKLNYFDLNQITLKISGCKKNKDIIVVGPYEDNNFETINIKSNLMIHFSRVSELLGTRNIIFKNGYASLPATKFKNLILNEFRYFLDKEMLRLKYLMLEYPDERLFKMCQSIFTNNLSSSLKNELNLFDNEKYFPPCIQQIIDIFKTKKHIKYNDRQTLSLFFKDLNVPIEQTINFFRSNFNISLNDFDKKYLYNIRHNYGLEGRKAVYMCFSCKTLETFKNSENKSCCPYVDNSDYVKRKFLNIDIEDLIDQKPTSKCSKVLEKLTKFKIDRLITTPVKYFETYKKFDIDN</sequence>
<comment type="cofactor">
    <cofactor evidence="1">
        <name>[4Fe-4S] cluster</name>
        <dbReference type="ChEBI" id="CHEBI:49883"/>
    </cofactor>
</comment>
<keyword evidence="5" id="KW-0479">Metal-binding</keyword>
<dbReference type="EMBL" id="KE647166">
    <property type="protein sequence ID" value="EQB61194.1"/>
    <property type="molecule type" value="Genomic_DNA"/>
</dbReference>
<dbReference type="GO" id="GO:0006269">
    <property type="term" value="P:DNA replication, synthesis of primer"/>
    <property type="evidence" value="ECO:0007669"/>
    <property type="project" value="UniProtKB-KW"/>
</dbReference>
<gene>
    <name evidence="9" type="ORF">NAPIS_ORF01247</name>
</gene>
<dbReference type="AlphaFoldDB" id="T0L9M0"/>
<proteinExistence type="predicted"/>
<dbReference type="GO" id="GO:0051539">
    <property type="term" value="F:4 iron, 4 sulfur cluster binding"/>
    <property type="evidence" value="ECO:0007669"/>
    <property type="project" value="UniProtKB-KW"/>
</dbReference>
<evidence type="ECO:0000256" key="6">
    <source>
        <dbReference type="ARBA" id="ARBA00023004"/>
    </source>
</evidence>
<dbReference type="InterPro" id="IPR058560">
    <property type="entry name" value="DNA_primase_C"/>
</dbReference>
<dbReference type="GO" id="GO:0046872">
    <property type="term" value="F:metal ion binding"/>
    <property type="evidence" value="ECO:0007669"/>
    <property type="project" value="UniProtKB-KW"/>
</dbReference>
<keyword evidence="6" id="KW-0408">Iron</keyword>
<dbReference type="PANTHER" id="PTHR10537:SF3">
    <property type="entry name" value="DNA PRIMASE LARGE SUBUNIT"/>
    <property type="match status" value="1"/>
</dbReference>
<dbReference type="Proteomes" id="UP000053780">
    <property type="component" value="Unassembled WGS sequence"/>
</dbReference>
<dbReference type="InterPro" id="IPR007238">
    <property type="entry name" value="DNA_primase_lsu_euk/arc"/>
</dbReference>
<dbReference type="GO" id="GO:0005658">
    <property type="term" value="C:alpha DNA polymerase:primase complex"/>
    <property type="evidence" value="ECO:0007669"/>
    <property type="project" value="TreeGrafter"/>
</dbReference>
<keyword evidence="10" id="KW-1185">Reference proteome</keyword>
<dbReference type="VEuPathDB" id="MicrosporidiaDB:NAPIS_ORF01247"/>
<keyword evidence="2" id="KW-0004">4Fe-4S</keyword>
<evidence type="ECO:0000256" key="1">
    <source>
        <dbReference type="ARBA" id="ARBA00001966"/>
    </source>
</evidence>
<protein>
    <submittedName>
        <fullName evidence="9">Dna primase large subunit</fullName>
    </submittedName>
</protein>
<dbReference type="PANTHER" id="PTHR10537">
    <property type="entry name" value="DNA PRIMASE LARGE SUBUNIT"/>
    <property type="match status" value="1"/>
</dbReference>
<keyword evidence="3" id="KW-0639">Primosome</keyword>
<reference evidence="9 10" key="1">
    <citation type="journal article" date="2013" name="BMC Genomics">
        <title>Genome sequencing and comparative genomics of honey bee microsporidia, Nosema apis reveal novel insights into host-parasite interactions.</title>
        <authorList>
            <person name="Chen Yp."/>
            <person name="Pettis J.S."/>
            <person name="Zhao Y."/>
            <person name="Liu X."/>
            <person name="Tallon L.J."/>
            <person name="Sadzewicz L.D."/>
            <person name="Li R."/>
            <person name="Zheng H."/>
            <person name="Huang S."/>
            <person name="Zhang X."/>
            <person name="Hamilton M.C."/>
            <person name="Pernal S.F."/>
            <person name="Melathopoulos A.P."/>
            <person name="Yan X."/>
            <person name="Evans J.D."/>
        </authorList>
    </citation>
    <scope>NUCLEOTIDE SEQUENCE [LARGE SCALE GENOMIC DNA]</scope>
    <source>
        <strain evidence="9 10">BRL 01</strain>
    </source>
</reference>
<keyword evidence="7" id="KW-0411">Iron-sulfur</keyword>
<keyword evidence="4" id="KW-0235">DNA replication</keyword>
<evidence type="ECO:0000256" key="3">
    <source>
        <dbReference type="ARBA" id="ARBA00022515"/>
    </source>
</evidence>
<evidence type="ECO:0000256" key="5">
    <source>
        <dbReference type="ARBA" id="ARBA00022723"/>
    </source>
</evidence>
<accession>T0L9M0</accession>
<evidence type="ECO:0000256" key="4">
    <source>
        <dbReference type="ARBA" id="ARBA00022705"/>
    </source>
</evidence>
<evidence type="ECO:0000256" key="2">
    <source>
        <dbReference type="ARBA" id="ARBA00022485"/>
    </source>
</evidence>
<dbReference type="GO" id="GO:0006270">
    <property type="term" value="P:DNA replication initiation"/>
    <property type="evidence" value="ECO:0007669"/>
    <property type="project" value="TreeGrafter"/>
</dbReference>